<keyword evidence="3 7" id="KW-0812">Transmembrane</keyword>
<sequence>MSSTKSSSLTTRIKALLSHPFVKFVIAGGINTGVTYLIYLFVLLFTSYPVAFTVSYVAGIVIAYPLNSLFVFRVRLSLKKSLQFPIVYLVQYGLNMGLLYLFIDLAGLAEKIAPLLAIVIVVPITFLMIRFVLKGGVLGSAGQTGSVGASSGGSAESGQEGGEERCIDTPGNSTDE</sequence>
<keyword evidence="4 7" id="KW-1133">Transmembrane helix</keyword>
<evidence type="ECO:0000256" key="7">
    <source>
        <dbReference type="SAM" id="Phobius"/>
    </source>
</evidence>
<dbReference type="PANTHER" id="PTHR38459:SF1">
    <property type="entry name" value="PROPHAGE BACTOPRENOL-LINKED GLUCOSE TRANSLOCASE HOMOLOG"/>
    <property type="match status" value="1"/>
</dbReference>
<protein>
    <recommendedName>
        <fullName evidence="8">GtrA/DPMS transmembrane domain-containing protein</fullName>
    </recommendedName>
</protein>
<evidence type="ECO:0000256" key="1">
    <source>
        <dbReference type="ARBA" id="ARBA00004141"/>
    </source>
</evidence>
<evidence type="ECO:0000313" key="9">
    <source>
        <dbReference type="EMBL" id="GAF68111.1"/>
    </source>
</evidence>
<reference evidence="9" key="1">
    <citation type="journal article" date="2014" name="Front. Microbiol.">
        <title>High frequency of phylogenetically diverse reductive dehalogenase-homologous genes in deep subseafloor sedimentary metagenomes.</title>
        <authorList>
            <person name="Kawai M."/>
            <person name="Futagami T."/>
            <person name="Toyoda A."/>
            <person name="Takaki Y."/>
            <person name="Nishi S."/>
            <person name="Hori S."/>
            <person name="Arai W."/>
            <person name="Tsubouchi T."/>
            <person name="Morono Y."/>
            <person name="Uchiyama I."/>
            <person name="Ito T."/>
            <person name="Fujiyama A."/>
            <person name="Inagaki F."/>
            <person name="Takami H."/>
        </authorList>
    </citation>
    <scope>NUCLEOTIDE SEQUENCE</scope>
    <source>
        <strain evidence="9">Expedition CK06-06</strain>
    </source>
</reference>
<proteinExistence type="inferred from homology"/>
<organism evidence="9">
    <name type="scientific">marine sediment metagenome</name>
    <dbReference type="NCBI Taxonomy" id="412755"/>
    <lineage>
        <taxon>unclassified sequences</taxon>
        <taxon>metagenomes</taxon>
        <taxon>ecological metagenomes</taxon>
    </lineage>
</organism>
<feature type="transmembrane region" description="Helical" evidence="7">
    <location>
        <begin position="84"/>
        <end position="103"/>
    </location>
</feature>
<feature type="compositionally biased region" description="Low complexity" evidence="6">
    <location>
        <begin position="143"/>
        <end position="158"/>
    </location>
</feature>
<accession>X0RYQ3</accession>
<dbReference type="Pfam" id="PF04138">
    <property type="entry name" value="GtrA_DPMS_TM"/>
    <property type="match status" value="1"/>
</dbReference>
<gene>
    <name evidence="9" type="ORF">S01H1_09902</name>
</gene>
<dbReference type="InterPro" id="IPR007267">
    <property type="entry name" value="GtrA_DPMS_TM"/>
</dbReference>
<comment type="caution">
    <text evidence="9">The sequence shown here is derived from an EMBL/GenBank/DDBJ whole genome shotgun (WGS) entry which is preliminary data.</text>
</comment>
<keyword evidence="5 7" id="KW-0472">Membrane</keyword>
<dbReference type="InterPro" id="IPR051401">
    <property type="entry name" value="GtrA_CellWall_Glycosyl"/>
</dbReference>
<comment type="subcellular location">
    <subcellularLocation>
        <location evidence="1">Membrane</location>
        <topology evidence="1">Multi-pass membrane protein</topology>
    </subcellularLocation>
</comment>
<dbReference type="EMBL" id="BARS01005056">
    <property type="protein sequence ID" value="GAF68111.1"/>
    <property type="molecule type" value="Genomic_DNA"/>
</dbReference>
<feature type="transmembrane region" description="Helical" evidence="7">
    <location>
        <begin position="50"/>
        <end position="72"/>
    </location>
</feature>
<evidence type="ECO:0000256" key="3">
    <source>
        <dbReference type="ARBA" id="ARBA00022692"/>
    </source>
</evidence>
<feature type="transmembrane region" description="Helical" evidence="7">
    <location>
        <begin position="21"/>
        <end position="44"/>
    </location>
</feature>
<evidence type="ECO:0000256" key="5">
    <source>
        <dbReference type="ARBA" id="ARBA00023136"/>
    </source>
</evidence>
<dbReference type="GO" id="GO:0000271">
    <property type="term" value="P:polysaccharide biosynthetic process"/>
    <property type="evidence" value="ECO:0007669"/>
    <property type="project" value="InterPro"/>
</dbReference>
<evidence type="ECO:0000259" key="8">
    <source>
        <dbReference type="Pfam" id="PF04138"/>
    </source>
</evidence>
<name>X0RYQ3_9ZZZZ</name>
<feature type="region of interest" description="Disordered" evidence="6">
    <location>
        <begin position="143"/>
        <end position="176"/>
    </location>
</feature>
<feature type="non-terminal residue" evidence="9">
    <location>
        <position position="176"/>
    </location>
</feature>
<feature type="domain" description="GtrA/DPMS transmembrane" evidence="8">
    <location>
        <begin position="23"/>
        <end position="132"/>
    </location>
</feature>
<feature type="transmembrane region" description="Helical" evidence="7">
    <location>
        <begin position="115"/>
        <end position="133"/>
    </location>
</feature>
<evidence type="ECO:0000256" key="6">
    <source>
        <dbReference type="SAM" id="MobiDB-lite"/>
    </source>
</evidence>
<evidence type="ECO:0000256" key="2">
    <source>
        <dbReference type="ARBA" id="ARBA00009399"/>
    </source>
</evidence>
<dbReference type="GO" id="GO:0005886">
    <property type="term" value="C:plasma membrane"/>
    <property type="evidence" value="ECO:0007669"/>
    <property type="project" value="TreeGrafter"/>
</dbReference>
<comment type="similarity">
    <text evidence="2">Belongs to the GtrA family.</text>
</comment>
<evidence type="ECO:0000256" key="4">
    <source>
        <dbReference type="ARBA" id="ARBA00022989"/>
    </source>
</evidence>
<dbReference type="AlphaFoldDB" id="X0RYQ3"/>
<dbReference type="PANTHER" id="PTHR38459">
    <property type="entry name" value="PROPHAGE BACTOPRENOL-LINKED GLUCOSE TRANSLOCASE HOMOLOG"/>
    <property type="match status" value="1"/>
</dbReference>